<evidence type="ECO:0000256" key="10">
    <source>
        <dbReference type="ARBA" id="ARBA00023170"/>
    </source>
</evidence>
<accession>A0A3Q2DGJ1</accession>
<dbReference type="STRING" id="28743.ENSCVAP00000017724"/>
<evidence type="ECO:0000256" key="11">
    <source>
        <dbReference type="ARBA" id="ARBA00023180"/>
    </source>
</evidence>
<feature type="transmembrane region" description="Helical" evidence="13">
    <location>
        <begin position="268"/>
        <end position="285"/>
    </location>
</feature>
<name>A0A3Q2DGJ1_CYPVA</name>
<evidence type="ECO:0000256" key="1">
    <source>
        <dbReference type="ARBA" id="ARBA00004651"/>
    </source>
</evidence>
<dbReference type="GO" id="GO:0004984">
    <property type="term" value="F:olfactory receptor activity"/>
    <property type="evidence" value="ECO:0007669"/>
    <property type="project" value="InterPro"/>
</dbReference>
<evidence type="ECO:0000256" key="7">
    <source>
        <dbReference type="ARBA" id="ARBA00023040"/>
    </source>
</evidence>
<dbReference type="Gene3D" id="1.20.1070.10">
    <property type="entry name" value="Rhodopsin 7-helix transmembrane proteins"/>
    <property type="match status" value="1"/>
</dbReference>
<evidence type="ECO:0000256" key="12">
    <source>
        <dbReference type="ARBA" id="ARBA00023224"/>
    </source>
</evidence>
<dbReference type="GO" id="GO:0004930">
    <property type="term" value="F:G protein-coupled receptor activity"/>
    <property type="evidence" value="ECO:0007669"/>
    <property type="project" value="UniProtKB-KW"/>
</dbReference>
<evidence type="ECO:0000313" key="16">
    <source>
        <dbReference type="Proteomes" id="UP000265020"/>
    </source>
</evidence>
<dbReference type="Pfam" id="PF13853">
    <property type="entry name" value="7tm_4"/>
    <property type="match status" value="1"/>
</dbReference>
<protein>
    <recommendedName>
        <fullName evidence="14">G-protein coupled receptors family 1 profile domain-containing protein</fullName>
    </recommendedName>
</protein>
<reference evidence="15" key="1">
    <citation type="submission" date="2025-08" db="UniProtKB">
        <authorList>
            <consortium name="Ensembl"/>
        </authorList>
    </citation>
    <scope>IDENTIFICATION</scope>
</reference>
<dbReference type="AlphaFoldDB" id="A0A3Q2DGJ1"/>
<organism evidence="15 16">
    <name type="scientific">Cyprinodon variegatus</name>
    <name type="common">Sheepshead minnow</name>
    <dbReference type="NCBI Taxonomy" id="28743"/>
    <lineage>
        <taxon>Eukaryota</taxon>
        <taxon>Metazoa</taxon>
        <taxon>Chordata</taxon>
        <taxon>Craniata</taxon>
        <taxon>Vertebrata</taxon>
        <taxon>Euteleostomi</taxon>
        <taxon>Actinopterygii</taxon>
        <taxon>Neopterygii</taxon>
        <taxon>Teleostei</taxon>
        <taxon>Neoteleostei</taxon>
        <taxon>Acanthomorphata</taxon>
        <taxon>Ovalentaria</taxon>
        <taxon>Atherinomorphae</taxon>
        <taxon>Cyprinodontiformes</taxon>
        <taxon>Cyprinodontidae</taxon>
        <taxon>Cyprinodon</taxon>
    </lineage>
</organism>
<dbReference type="InterPro" id="IPR000725">
    <property type="entry name" value="Olfact_rcpt"/>
</dbReference>
<keyword evidence="3" id="KW-0716">Sensory transduction</keyword>
<dbReference type="Proteomes" id="UP000265020">
    <property type="component" value="Unassembled WGS sequence"/>
</dbReference>
<keyword evidence="2" id="KW-1003">Cell membrane</keyword>
<feature type="transmembrane region" description="Helical" evidence="13">
    <location>
        <begin position="140"/>
        <end position="163"/>
    </location>
</feature>
<dbReference type="GO" id="GO:0005549">
    <property type="term" value="F:odorant binding"/>
    <property type="evidence" value="ECO:0007669"/>
    <property type="project" value="TreeGrafter"/>
</dbReference>
<feature type="transmembrane region" description="Helical" evidence="13">
    <location>
        <begin position="195"/>
        <end position="216"/>
    </location>
</feature>
<dbReference type="InterPro" id="IPR017452">
    <property type="entry name" value="GPCR_Rhodpsn_7TM"/>
</dbReference>
<proteinExistence type="predicted"/>
<keyword evidence="16" id="KW-1185">Reference proteome</keyword>
<dbReference type="OMA" id="CTNWEVV"/>
<reference evidence="15" key="2">
    <citation type="submission" date="2025-09" db="UniProtKB">
        <authorList>
            <consortium name="Ensembl"/>
        </authorList>
    </citation>
    <scope>IDENTIFICATION</scope>
</reference>
<dbReference type="PRINTS" id="PR00245">
    <property type="entry name" value="OLFACTORYR"/>
</dbReference>
<evidence type="ECO:0000256" key="6">
    <source>
        <dbReference type="ARBA" id="ARBA00022989"/>
    </source>
</evidence>
<keyword evidence="10" id="KW-0675">Receptor</keyword>
<dbReference type="GeneTree" id="ENSGT00950000183023"/>
<feature type="transmembrane region" description="Helical" evidence="13">
    <location>
        <begin position="25"/>
        <end position="47"/>
    </location>
</feature>
<dbReference type="PANTHER" id="PTHR26451">
    <property type="entry name" value="G_PROTEIN_RECEP_F1_2 DOMAIN-CONTAINING PROTEIN"/>
    <property type="match status" value="1"/>
</dbReference>
<keyword evidence="5" id="KW-0552">Olfaction</keyword>
<feature type="transmembrane region" description="Helical" evidence="13">
    <location>
        <begin position="59"/>
        <end position="78"/>
    </location>
</feature>
<dbReference type="GO" id="GO:0005886">
    <property type="term" value="C:plasma membrane"/>
    <property type="evidence" value="ECO:0007669"/>
    <property type="project" value="UniProtKB-SubCell"/>
</dbReference>
<evidence type="ECO:0000259" key="14">
    <source>
        <dbReference type="PROSITE" id="PS50262"/>
    </source>
</evidence>
<evidence type="ECO:0000256" key="5">
    <source>
        <dbReference type="ARBA" id="ARBA00022725"/>
    </source>
</evidence>
<feature type="transmembrane region" description="Helical" evidence="13">
    <location>
        <begin position="228"/>
        <end position="248"/>
    </location>
</feature>
<keyword evidence="8 13" id="KW-0472">Membrane</keyword>
<keyword evidence="7" id="KW-0297">G-protein coupled receptor</keyword>
<evidence type="ECO:0000256" key="8">
    <source>
        <dbReference type="ARBA" id="ARBA00023136"/>
    </source>
</evidence>
<feature type="domain" description="G-protein coupled receptors family 1 profile" evidence="14">
    <location>
        <begin position="40"/>
        <end position="283"/>
    </location>
</feature>
<dbReference type="Ensembl" id="ENSCVAT00000026474.1">
    <property type="protein sequence ID" value="ENSCVAP00000017724.1"/>
    <property type="gene ID" value="ENSCVAG00000020862.1"/>
</dbReference>
<dbReference type="PROSITE" id="PS50262">
    <property type="entry name" value="G_PROTEIN_RECEP_F1_2"/>
    <property type="match status" value="1"/>
</dbReference>
<dbReference type="InterPro" id="IPR052921">
    <property type="entry name" value="GPCR1_Superfamily_Member"/>
</dbReference>
<evidence type="ECO:0000313" key="15">
    <source>
        <dbReference type="Ensembl" id="ENSCVAP00000017724.1"/>
    </source>
</evidence>
<sequence>PAKNVSSHQQFILNGFEELGELRPIYFALALTSYLFTILVNLTLILIVCLDKALHQPMYVFMCNLCVSGVCGASSFYLQLLLDLLDDAHIISYAGCFVQMFFMYAYIFCQFTSLTVMAYDRYLAICQPLRYWALMTVQKVALLLLLIWFLSLLETAVGCILITRLPLCSHIIDRIFCTNWEVVKLSCSDTTANSLYGIVLMFLHCLQIVVIIVSYVHLIRSATDRKKFVQTCMPHLFSLLVFTVSVFFDTLYSRYGINSMPALQNVLAAEFLVVPPIVNPIIYGMNLQQIRTRIRIWFNLENPQRAFFK</sequence>
<feature type="transmembrane region" description="Helical" evidence="13">
    <location>
        <begin position="90"/>
        <end position="119"/>
    </location>
</feature>
<comment type="subcellular location">
    <subcellularLocation>
        <location evidence="1">Cell membrane</location>
        <topology evidence="1">Multi-pass membrane protein</topology>
    </subcellularLocation>
</comment>
<keyword evidence="6 13" id="KW-1133">Transmembrane helix</keyword>
<evidence type="ECO:0000256" key="13">
    <source>
        <dbReference type="SAM" id="Phobius"/>
    </source>
</evidence>
<evidence type="ECO:0000256" key="3">
    <source>
        <dbReference type="ARBA" id="ARBA00022606"/>
    </source>
</evidence>
<keyword evidence="9" id="KW-1015">Disulfide bond</keyword>
<dbReference type="InterPro" id="IPR000276">
    <property type="entry name" value="GPCR_Rhodpsn"/>
</dbReference>
<dbReference type="SUPFAM" id="SSF81321">
    <property type="entry name" value="Family A G protein-coupled receptor-like"/>
    <property type="match status" value="1"/>
</dbReference>
<dbReference type="PANTHER" id="PTHR26451:SF871">
    <property type="entry name" value="ODORANT RECEPTOR-RELATED"/>
    <property type="match status" value="1"/>
</dbReference>
<keyword evidence="4 13" id="KW-0812">Transmembrane</keyword>
<evidence type="ECO:0000256" key="2">
    <source>
        <dbReference type="ARBA" id="ARBA00022475"/>
    </source>
</evidence>
<dbReference type="PRINTS" id="PR00237">
    <property type="entry name" value="GPCRRHODOPSN"/>
</dbReference>
<evidence type="ECO:0000256" key="4">
    <source>
        <dbReference type="ARBA" id="ARBA00022692"/>
    </source>
</evidence>
<evidence type="ECO:0000256" key="9">
    <source>
        <dbReference type="ARBA" id="ARBA00023157"/>
    </source>
</evidence>
<keyword evidence="12" id="KW-0807">Transducer</keyword>
<dbReference type="FunFam" id="1.20.1070.10:FF:000024">
    <property type="entry name" value="Olfactory receptor"/>
    <property type="match status" value="1"/>
</dbReference>
<keyword evidence="11" id="KW-0325">Glycoprotein</keyword>